<keyword evidence="9" id="KW-1185">Reference proteome</keyword>
<evidence type="ECO:0000256" key="7">
    <source>
        <dbReference type="SAM" id="Phobius"/>
    </source>
</evidence>
<feature type="transmembrane region" description="Helical" evidence="7">
    <location>
        <begin position="91"/>
        <end position="112"/>
    </location>
</feature>
<keyword evidence="4 7" id="KW-0812">Transmembrane</keyword>
<feature type="transmembrane region" description="Helical" evidence="7">
    <location>
        <begin position="236"/>
        <end position="258"/>
    </location>
</feature>
<keyword evidence="5 7" id="KW-1133">Transmembrane helix</keyword>
<dbReference type="PANTHER" id="PTHR10332">
    <property type="entry name" value="EQUILIBRATIVE NUCLEOSIDE TRANSPORTER"/>
    <property type="match status" value="1"/>
</dbReference>
<evidence type="ECO:0000256" key="6">
    <source>
        <dbReference type="ARBA" id="ARBA00023136"/>
    </source>
</evidence>
<accession>A0AAD4CR37</accession>
<dbReference type="GO" id="GO:0034257">
    <property type="term" value="F:nicotinamide riboside transmembrane transporter activity"/>
    <property type="evidence" value="ECO:0007669"/>
    <property type="project" value="TreeGrafter"/>
</dbReference>
<protein>
    <recommendedName>
        <fullName evidence="10">Nucleoside transporter family</fullName>
    </recommendedName>
</protein>
<dbReference type="Pfam" id="PF01733">
    <property type="entry name" value="Nucleoside_tran"/>
    <property type="match status" value="1"/>
</dbReference>
<gene>
    <name evidence="8" type="ORF">FE257_005478</name>
</gene>
<feature type="transmembrane region" description="Helical" evidence="7">
    <location>
        <begin position="402"/>
        <end position="420"/>
    </location>
</feature>
<organism evidence="8 9">
    <name type="scientific">Aspergillus nanangensis</name>
    <dbReference type="NCBI Taxonomy" id="2582783"/>
    <lineage>
        <taxon>Eukaryota</taxon>
        <taxon>Fungi</taxon>
        <taxon>Dikarya</taxon>
        <taxon>Ascomycota</taxon>
        <taxon>Pezizomycotina</taxon>
        <taxon>Eurotiomycetes</taxon>
        <taxon>Eurotiomycetidae</taxon>
        <taxon>Eurotiales</taxon>
        <taxon>Aspergillaceae</taxon>
        <taxon>Aspergillus</taxon>
        <taxon>Aspergillus subgen. Circumdati</taxon>
    </lineage>
</organism>
<dbReference type="PANTHER" id="PTHR10332:SF88">
    <property type="entry name" value="EQUILIBRATIVE NUCLEOSIDE TRANSPORTER 1, ISOFORM A"/>
    <property type="match status" value="1"/>
</dbReference>
<dbReference type="Proteomes" id="UP001194746">
    <property type="component" value="Unassembled WGS sequence"/>
</dbReference>
<feature type="transmembrane region" description="Helical" evidence="7">
    <location>
        <begin position="440"/>
        <end position="463"/>
    </location>
</feature>
<feature type="transmembrane region" description="Helical" evidence="7">
    <location>
        <begin position="371"/>
        <end position="390"/>
    </location>
</feature>
<evidence type="ECO:0000256" key="2">
    <source>
        <dbReference type="ARBA" id="ARBA00007965"/>
    </source>
</evidence>
<reference evidence="8" key="1">
    <citation type="journal article" date="2019" name="Beilstein J. Org. Chem.">
        <title>Nanangenines: drimane sesquiterpenoids as the dominant metabolite cohort of a novel Australian fungus, Aspergillus nanangensis.</title>
        <authorList>
            <person name="Lacey H.J."/>
            <person name="Gilchrist C.L.M."/>
            <person name="Crombie A."/>
            <person name="Kalaitzis J.A."/>
            <person name="Vuong D."/>
            <person name="Rutledge P.J."/>
            <person name="Turner P."/>
            <person name="Pitt J.I."/>
            <person name="Lacey E."/>
            <person name="Chooi Y.H."/>
            <person name="Piggott A.M."/>
        </authorList>
    </citation>
    <scope>NUCLEOTIDE SEQUENCE</scope>
    <source>
        <strain evidence="8">MST-FP2251</strain>
    </source>
</reference>
<evidence type="ECO:0000313" key="9">
    <source>
        <dbReference type="Proteomes" id="UP001194746"/>
    </source>
</evidence>
<feature type="transmembrane region" description="Helical" evidence="7">
    <location>
        <begin position="152"/>
        <end position="179"/>
    </location>
</feature>
<evidence type="ECO:0000256" key="3">
    <source>
        <dbReference type="ARBA" id="ARBA00022448"/>
    </source>
</evidence>
<feature type="transmembrane region" description="Helical" evidence="7">
    <location>
        <begin position="124"/>
        <end position="146"/>
    </location>
</feature>
<evidence type="ECO:0000313" key="8">
    <source>
        <dbReference type="EMBL" id="KAF9890902.1"/>
    </source>
</evidence>
<feature type="transmembrane region" description="Helical" evidence="7">
    <location>
        <begin position="54"/>
        <end position="79"/>
    </location>
</feature>
<dbReference type="SUPFAM" id="SSF103473">
    <property type="entry name" value="MFS general substrate transporter"/>
    <property type="match status" value="1"/>
</dbReference>
<name>A0AAD4CR37_ASPNN</name>
<dbReference type="GO" id="GO:0015205">
    <property type="term" value="F:nucleobase transmembrane transporter activity"/>
    <property type="evidence" value="ECO:0007669"/>
    <property type="project" value="TreeGrafter"/>
</dbReference>
<sequence>MGPPHREAMDRLRRWIAPSPAYEPIDHPSDSDDEDIQPSLIRNRPISRFSRYEYAVFFLLGISMLWAWNMFLAAAPYFFRRFHSDDWAATHYQPAILTVSTVTNLGSSFILAKLQKGASHPRRIIVSLLINIVVFTLLAFSTVLLSDVSVRAYFGFLMCMVFGASLATGINQIGVFAYVSGFGREEYTQAIMGGQGVAGVLPCIVQIVSVLAVPSPKLEDGEAGEGDAPQESSKSAFAYFITSTAMSSLALLAFLSLARRRADKTHNSLLGERPRDTPGPEDVEGKKSVSLWVLFNKLRLPAISIILCFTVTMIYPVFTTVIESVRPRADRSRIFDQAVFVPLGFFFWNAGDLTGRMLVLVPRLSLAHRPWALFVLAVGRVVFIPLYLLCNVQGRGAAVNSDFFYLFIVQLLFGLTNGYLGSNCMMGAGYWVSEDEREPAGGFMSLMLVGGLSLGSLLSFFVAGV</sequence>
<dbReference type="InterPro" id="IPR002259">
    <property type="entry name" value="Eqnu_transpt"/>
</dbReference>
<evidence type="ECO:0000256" key="5">
    <source>
        <dbReference type="ARBA" id="ARBA00022989"/>
    </source>
</evidence>
<evidence type="ECO:0008006" key="10">
    <source>
        <dbReference type="Google" id="ProtNLM"/>
    </source>
</evidence>
<comment type="caution">
    <text evidence="8">The sequence shown here is derived from an EMBL/GenBank/DDBJ whole genome shotgun (WGS) entry which is preliminary data.</text>
</comment>
<keyword evidence="3" id="KW-0813">Transport</keyword>
<feature type="transmembrane region" description="Helical" evidence="7">
    <location>
        <begin position="300"/>
        <end position="322"/>
    </location>
</feature>
<proteinExistence type="inferred from homology"/>
<dbReference type="EMBL" id="VCAU01000023">
    <property type="protein sequence ID" value="KAF9890902.1"/>
    <property type="molecule type" value="Genomic_DNA"/>
</dbReference>
<comment type="similarity">
    <text evidence="2">Belongs to the SLC29A/ENT transporter (TC 2.A.57) family.</text>
</comment>
<evidence type="ECO:0000256" key="4">
    <source>
        <dbReference type="ARBA" id="ARBA00022692"/>
    </source>
</evidence>
<dbReference type="GO" id="GO:0000329">
    <property type="term" value="C:fungal-type vacuole membrane"/>
    <property type="evidence" value="ECO:0007669"/>
    <property type="project" value="TreeGrafter"/>
</dbReference>
<reference evidence="8" key="2">
    <citation type="submission" date="2020-02" db="EMBL/GenBank/DDBJ databases">
        <authorList>
            <person name="Gilchrist C.L.M."/>
            <person name="Chooi Y.-H."/>
        </authorList>
    </citation>
    <scope>NUCLEOTIDE SEQUENCE</scope>
    <source>
        <strain evidence="8">MST-FP2251</strain>
    </source>
</reference>
<evidence type="ECO:0000256" key="1">
    <source>
        <dbReference type="ARBA" id="ARBA00004141"/>
    </source>
</evidence>
<dbReference type="InterPro" id="IPR036259">
    <property type="entry name" value="MFS_trans_sf"/>
</dbReference>
<dbReference type="AlphaFoldDB" id="A0AAD4CR37"/>
<dbReference type="GO" id="GO:0005886">
    <property type="term" value="C:plasma membrane"/>
    <property type="evidence" value="ECO:0007669"/>
    <property type="project" value="TreeGrafter"/>
</dbReference>
<dbReference type="PIRSF" id="PIRSF016379">
    <property type="entry name" value="ENT"/>
    <property type="match status" value="1"/>
</dbReference>
<dbReference type="PRINTS" id="PR01130">
    <property type="entry name" value="DERENTRNSPRT"/>
</dbReference>
<comment type="subcellular location">
    <subcellularLocation>
        <location evidence="1">Membrane</location>
        <topology evidence="1">Multi-pass membrane protein</topology>
    </subcellularLocation>
</comment>
<keyword evidence="6 7" id="KW-0472">Membrane</keyword>